<dbReference type="Gene3D" id="3.30.530.20">
    <property type="match status" value="1"/>
</dbReference>
<reference evidence="3" key="1">
    <citation type="journal article" date="2019" name="Int. J. Syst. Evol. Microbiol.">
        <title>The Global Catalogue of Microorganisms (GCM) 10K type strain sequencing project: providing services to taxonomists for standard genome sequencing and annotation.</title>
        <authorList>
            <consortium name="The Broad Institute Genomics Platform"/>
            <consortium name="The Broad Institute Genome Sequencing Center for Infectious Disease"/>
            <person name="Wu L."/>
            <person name="Ma J."/>
        </authorList>
    </citation>
    <scope>NUCLEOTIDE SEQUENCE [LARGE SCALE GENOMIC DNA]</scope>
    <source>
        <strain evidence="3">CGMCC 1.16455</strain>
    </source>
</reference>
<sequence length="166" mass="18147">MSEHTGTTADAATTRDSVTHDESATHDDSVTPSGGSTYRHLDVLIERPWRAVFEYASDPRNLPRWAAGLAGSEVQREVSQWSMNSPMGRVLVSFVPENEYGVLDHTVTLPTGESVLNPVRVLPLDDQRSEVVFTLRRGTMTDAEFADDAEAVAADLSTLKSILETS</sequence>
<evidence type="ECO:0000313" key="2">
    <source>
        <dbReference type="EMBL" id="MFC5296747.1"/>
    </source>
</evidence>
<dbReference type="EMBL" id="JBHSLN010000012">
    <property type="protein sequence ID" value="MFC5296747.1"/>
    <property type="molecule type" value="Genomic_DNA"/>
</dbReference>
<organism evidence="2 3">
    <name type="scientific">Brachybacterium tyrofermentans</name>
    <dbReference type="NCBI Taxonomy" id="47848"/>
    <lineage>
        <taxon>Bacteria</taxon>
        <taxon>Bacillati</taxon>
        <taxon>Actinomycetota</taxon>
        <taxon>Actinomycetes</taxon>
        <taxon>Micrococcales</taxon>
        <taxon>Dermabacteraceae</taxon>
        <taxon>Brachybacterium</taxon>
    </lineage>
</organism>
<feature type="region of interest" description="Disordered" evidence="1">
    <location>
        <begin position="1"/>
        <end position="37"/>
    </location>
</feature>
<name>A0ABW0FBC6_9MICO</name>
<feature type="compositionally biased region" description="Low complexity" evidence="1">
    <location>
        <begin position="1"/>
        <end position="14"/>
    </location>
</feature>
<dbReference type="GeneID" id="303298625"/>
<accession>A0ABW0FBC6</accession>
<keyword evidence="3" id="KW-1185">Reference proteome</keyword>
<dbReference type="SUPFAM" id="SSF55961">
    <property type="entry name" value="Bet v1-like"/>
    <property type="match status" value="1"/>
</dbReference>
<proteinExistence type="predicted"/>
<dbReference type="InterPro" id="IPR023393">
    <property type="entry name" value="START-like_dom_sf"/>
</dbReference>
<evidence type="ECO:0000256" key="1">
    <source>
        <dbReference type="SAM" id="MobiDB-lite"/>
    </source>
</evidence>
<protein>
    <submittedName>
        <fullName evidence="2">SRPBCC family protein</fullName>
    </submittedName>
</protein>
<comment type="caution">
    <text evidence="2">The sequence shown here is derived from an EMBL/GenBank/DDBJ whole genome shotgun (WGS) entry which is preliminary data.</text>
</comment>
<dbReference type="RefSeq" id="WP_343925673.1">
    <property type="nucleotide sequence ID" value="NZ_BAAAIR010000046.1"/>
</dbReference>
<dbReference type="Proteomes" id="UP001595937">
    <property type="component" value="Unassembled WGS sequence"/>
</dbReference>
<evidence type="ECO:0000313" key="3">
    <source>
        <dbReference type="Proteomes" id="UP001595937"/>
    </source>
</evidence>
<gene>
    <name evidence="2" type="ORF">ACFPK8_04425</name>
</gene>
<feature type="compositionally biased region" description="Basic and acidic residues" evidence="1">
    <location>
        <begin position="17"/>
        <end position="29"/>
    </location>
</feature>